<dbReference type="AlphaFoldDB" id="A0A3R7Y2K4"/>
<dbReference type="Proteomes" id="UP000284702">
    <property type="component" value="Unassembled WGS sequence"/>
</dbReference>
<keyword evidence="2" id="KW-1185">Reference proteome</keyword>
<protein>
    <submittedName>
        <fullName evidence="1">Uncharacterized protein</fullName>
    </submittedName>
</protein>
<proteinExistence type="predicted"/>
<organism evidence="1 2">
    <name type="scientific">Aphanomyces astaci</name>
    <name type="common">Crayfish plague agent</name>
    <dbReference type="NCBI Taxonomy" id="112090"/>
    <lineage>
        <taxon>Eukaryota</taxon>
        <taxon>Sar</taxon>
        <taxon>Stramenopiles</taxon>
        <taxon>Oomycota</taxon>
        <taxon>Saprolegniomycetes</taxon>
        <taxon>Saprolegniales</taxon>
        <taxon>Verrucalvaceae</taxon>
        <taxon>Aphanomyces</taxon>
    </lineage>
</organism>
<dbReference type="VEuPathDB" id="FungiDB:H257_16315"/>
<name>A0A3R7Y2K4_APHAT</name>
<evidence type="ECO:0000313" key="1">
    <source>
        <dbReference type="EMBL" id="RQM19627.1"/>
    </source>
</evidence>
<dbReference type="EMBL" id="MZMZ02004228">
    <property type="protein sequence ID" value="RQM19627.1"/>
    <property type="molecule type" value="Genomic_DNA"/>
</dbReference>
<sequence>MMAPLEGPEFFPETGHGAVVMQMVPPAAHFENPFRILLDPGQYFFMQTAGHQEFGILVPYQEGFTLVPFQSQLSLSQGLLELILTATFMGFRGP</sequence>
<evidence type="ECO:0000313" key="2">
    <source>
        <dbReference type="Proteomes" id="UP000284702"/>
    </source>
</evidence>
<accession>A0A3R7Y2K4</accession>
<reference evidence="1" key="1">
    <citation type="submission" date="2018-07" db="EMBL/GenBank/DDBJ databases">
        <title>Annotation of Aphanomyces astaci genome assembly.</title>
        <authorList>
            <person name="Studholme D.J."/>
        </authorList>
    </citation>
    <scope>NUCLEOTIDE SEQUENCE [LARGE SCALE GENOMIC DNA]</scope>
    <source>
        <strain evidence="1">Pc</strain>
    </source>
</reference>
<gene>
    <name evidence="1" type="ORF">B5M09_011363</name>
</gene>
<comment type="caution">
    <text evidence="1">The sequence shown here is derived from an EMBL/GenBank/DDBJ whole genome shotgun (WGS) entry which is preliminary data.</text>
</comment>